<dbReference type="OrthoDB" id="4832195at2759"/>
<accession>A0A166LY48</accession>
<gene>
    <name evidence="1" type="ORF">CI238_04462</name>
</gene>
<comment type="caution">
    <text evidence="1">The sequence shown here is derived from an EMBL/GenBank/DDBJ whole genome shotgun (WGS) entry which is preliminary data.</text>
</comment>
<dbReference type="EMBL" id="LFIW01002711">
    <property type="protein sequence ID" value="KZL64060.1"/>
    <property type="molecule type" value="Genomic_DNA"/>
</dbReference>
<reference evidence="1 2" key="1">
    <citation type="submission" date="2015-06" db="EMBL/GenBank/DDBJ databases">
        <title>Survival trade-offs in plant roots during colonization by closely related pathogenic and mutualistic fungi.</title>
        <authorList>
            <person name="Hacquard S."/>
            <person name="Kracher B."/>
            <person name="Hiruma K."/>
            <person name="Weinman A."/>
            <person name="Muench P."/>
            <person name="Garrido Oter R."/>
            <person name="Ver Loren van Themaat E."/>
            <person name="Dallerey J.-F."/>
            <person name="Damm U."/>
            <person name="Henrissat B."/>
            <person name="Lespinet O."/>
            <person name="Thon M."/>
            <person name="Kemen E."/>
            <person name="McHardy A.C."/>
            <person name="Schulze-Lefert P."/>
            <person name="O'Connell R.J."/>
        </authorList>
    </citation>
    <scope>NUCLEOTIDE SEQUENCE [LARGE SCALE GENOMIC DNA]</scope>
    <source>
        <strain evidence="1 2">MAFF 238704</strain>
    </source>
</reference>
<proteinExistence type="predicted"/>
<sequence length="209" mass="21860">MRFSTLLASFTTICAVSARPTSIFLPVGNLPSQPTTGGLVLKDLGALDSAITALSVTVQRIIDFKKTNVGNGASILKDVLEKTIAYQIATQTARLNAQGISGTLSSADSTAIVAKLKNDIAPHLKTATDLLTSAKNAGILGINTSLPGFLVSILSPLGLIDYFDLLKTDTAGFSDALLPYIDPSVQPDATSITSIINNLLNVTYSVYTT</sequence>
<evidence type="ECO:0000313" key="1">
    <source>
        <dbReference type="EMBL" id="KZL64060.1"/>
    </source>
</evidence>
<dbReference type="AlphaFoldDB" id="A0A166LY48"/>
<protein>
    <submittedName>
        <fullName evidence="1">Uncharacterized protein</fullName>
    </submittedName>
</protein>
<name>A0A166LY48_COLIC</name>
<organism evidence="1 2">
    <name type="scientific">Colletotrichum incanum</name>
    <name type="common">Soybean anthracnose fungus</name>
    <dbReference type="NCBI Taxonomy" id="1573173"/>
    <lineage>
        <taxon>Eukaryota</taxon>
        <taxon>Fungi</taxon>
        <taxon>Dikarya</taxon>
        <taxon>Ascomycota</taxon>
        <taxon>Pezizomycotina</taxon>
        <taxon>Sordariomycetes</taxon>
        <taxon>Hypocreomycetidae</taxon>
        <taxon>Glomerellales</taxon>
        <taxon>Glomerellaceae</taxon>
        <taxon>Colletotrichum</taxon>
        <taxon>Colletotrichum spaethianum species complex</taxon>
    </lineage>
</organism>
<dbReference type="Proteomes" id="UP000076584">
    <property type="component" value="Unassembled WGS sequence"/>
</dbReference>
<keyword evidence="2" id="KW-1185">Reference proteome</keyword>
<evidence type="ECO:0000313" key="2">
    <source>
        <dbReference type="Proteomes" id="UP000076584"/>
    </source>
</evidence>